<protein>
    <submittedName>
        <fullName evidence="2">Uncharacterized protein</fullName>
    </submittedName>
</protein>
<evidence type="ECO:0000256" key="1">
    <source>
        <dbReference type="SAM" id="MobiDB-lite"/>
    </source>
</evidence>
<accession>A0ABD3P241</accession>
<gene>
    <name evidence="2" type="ORF">HJC23_001912</name>
</gene>
<comment type="caution">
    <text evidence="2">The sequence shown here is derived from an EMBL/GenBank/DDBJ whole genome shotgun (WGS) entry which is preliminary data.</text>
</comment>
<dbReference type="AlphaFoldDB" id="A0ABD3P241"/>
<feature type="compositionally biased region" description="Polar residues" evidence="1">
    <location>
        <begin position="61"/>
        <end position="75"/>
    </location>
</feature>
<evidence type="ECO:0000313" key="3">
    <source>
        <dbReference type="Proteomes" id="UP001516023"/>
    </source>
</evidence>
<sequence length="546" mass="58235">MKPKSQRPANSSKSQSTPPKPGKTNTANQTNAKNTKAKRGGVKKNISDGNLTSAAADDTNNEQSSTKLTNNTSGTGKKKRNKKRDSQNGDEADGEIKKTPQLKEEKKFNSEKQNANVYAWSAFQSSPDPSALPDIGGLFLGSGNNEAKAGDEGAASKEGVDLGSSINLDSSLTFGPPSDQIRTSLVNSVLAKNDTGVNAGEALLKSLTSPNRQSSPSAPMPPLHEQFRTAESLEAEMLSPSLKPAEKPTVDQSSLPKFNLMHATPVTSTINAGQSDIEKGLDEAKSDDAGPDAELTIGETLMPANSMSPNPAEQHELPSIKKEYPDAISQLMDPGGFGGVGYGMPNPALQQYPTHHFPLHYGPPPPAYQGQYGPPYPMPPPQPHLQHPYHPMPPHVRPGYTTIQVRVPRALLPGNTMIVDGMQIPVPPGIPPGAVIPVNIPIPMNHQYNHQHYYGPPPHPPPLYHGGYHHHNVPPHAPGQHPITHQIPPPPPQQHSQGQESNMPPQPSSWAARVAGGSPSQSGTADPNYSTKNGETARNSELEPSS</sequence>
<feature type="compositionally biased region" description="Polar residues" evidence="1">
    <location>
        <begin position="111"/>
        <end position="128"/>
    </location>
</feature>
<dbReference type="InterPro" id="IPR028322">
    <property type="entry name" value="PNRC-like_rgn"/>
</dbReference>
<feature type="region of interest" description="Disordered" evidence="1">
    <location>
        <begin position="205"/>
        <end position="251"/>
    </location>
</feature>
<feature type="compositionally biased region" description="Polar residues" evidence="1">
    <location>
        <begin position="206"/>
        <end position="217"/>
    </location>
</feature>
<keyword evidence="3" id="KW-1185">Reference proteome</keyword>
<reference evidence="2 3" key="1">
    <citation type="journal article" date="2020" name="G3 (Bethesda)">
        <title>Improved Reference Genome for Cyclotella cryptica CCMP332, a Model for Cell Wall Morphogenesis, Salinity Adaptation, and Lipid Production in Diatoms (Bacillariophyta).</title>
        <authorList>
            <person name="Roberts W.R."/>
            <person name="Downey K.M."/>
            <person name="Ruck E.C."/>
            <person name="Traller J.C."/>
            <person name="Alverson A.J."/>
        </authorList>
    </citation>
    <scope>NUCLEOTIDE SEQUENCE [LARGE SCALE GENOMIC DNA]</scope>
    <source>
        <strain evidence="2 3">CCMP332</strain>
    </source>
</reference>
<feature type="region of interest" description="Disordered" evidence="1">
    <location>
        <begin position="1"/>
        <end position="158"/>
    </location>
</feature>
<dbReference type="Proteomes" id="UP001516023">
    <property type="component" value="Unassembled WGS sequence"/>
</dbReference>
<dbReference type="Pfam" id="PF15365">
    <property type="entry name" value="PNRC"/>
    <property type="match status" value="1"/>
</dbReference>
<feature type="region of interest" description="Disordered" evidence="1">
    <location>
        <begin position="451"/>
        <end position="546"/>
    </location>
</feature>
<proteinExistence type="predicted"/>
<dbReference type="GO" id="GO:0016071">
    <property type="term" value="P:mRNA metabolic process"/>
    <property type="evidence" value="ECO:0007669"/>
    <property type="project" value="UniProtKB-ARBA"/>
</dbReference>
<name>A0ABD3P241_9STRA</name>
<feature type="compositionally biased region" description="Basic and acidic residues" evidence="1">
    <location>
        <begin position="94"/>
        <end position="110"/>
    </location>
</feature>
<dbReference type="EMBL" id="JABMIG020000290">
    <property type="protein sequence ID" value="KAL3782304.1"/>
    <property type="molecule type" value="Genomic_DNA"/>
</dbReference>
<feature type="compositionally biased region" description="Polar residues" evidence="1">
    <location>
        <begin position="7"/>
        <end position="17"/>
    </location>
</feature>
<evidence type="ECO:0000313" key="2">
    <source>
        <dbReference type="EMBL" id="KAL3782304.1"/>
    </source>
</evidence>
<organism evidence="2 3">
    <name type="scientific">Cyclotella cryptica</name>
    <dbReference type="NCBI Taxonomy" id="29204"/>
    <lineage>
        <taxon>Eukaryota</taxon>
        <taxon>Sar</taxon>
        <taxon>Stramenopiles</taxon>
        <taxon>Ochrophyta</taxon>
        <taxon>Bacillariophyta</taxon>
        <taxon>Coscinodiscophyceae</taxon>
        <taxon>Thalassiosirophycidae</taxon>
        <taxon>Stephanodiscales</taxon>
        <taxon>Stephanodiscaceae</taxon>
        <taxon>Cyclotella</taxon>
    </lineage>
</organism>
<feature type="compositionally biased region" description="Basic and acidic residues" evidence="1">
    <location>
        <begin position="148"/>
        <end position="158"/>
    </location>
</feature>
<feature type="compositionally biased region" description="Polar residues" evidence="1">
    <location>
        <begin position="518"/>
        <end position="546"/>
    </location>
</feature>
<feature type="compositionally biased region" description="Low complexity" evidence="1">
    <location>
        <begin position="23"/>
        <end position="34"/>
    </location>
</feature>